<keyword evidence="2" id="KW-1185">Reference proteome</keyword>
<dbReference type="OrthoDB" id="1919807at2759"/>
<dbReference type="InParanoid" id="D8RLH5"/>
<evidence type="ECO:0000313" key="1">
    <source>
        <dbReference type="EMBL" id="EFJ26917.1"/>
    </source>
</evidence>
<reference evidence="1 2" key="1">
    <citation type="journal article" date="2011" name="Science">
        <title>The Selaginella genome identifies genetic changes associated with the evolution of vascular plants.</title>
        <authorList>
            <person name="Banks J.A."/>
            <person name="Nishiyama T."/>
            <person name="Hasebe M."/>
            <person name="Bowman J.L."/>
            <person name="Gribskov M."/>
            <person name="dePamphilis C."/>
            <person name="Albert V.A."/>
            <person name="Aono N."/>
            <person name="Aoyama T."/>
            <person name="Ambrose B.A."/>
            <person name="Ashton N.W."/>
            <person name="Axtell M.J."/>
            <person name="Barker E."/>
            <person name="Barker M.S."/>
            <person name="Bennetzen J.L."/>
            <person name="Bonawitz N.D."/>
            <person name="Chapple C."/>
            <person name="Cheng C."/>
            <person name="Correa L.G."/>
            <person name="Dacre M."/>
            <person name="DeBarry J."/>
            <person name="Dreyer I."/>
            <person name="Elias M."/>
            <person name="Engstrom E.M."/>
            <person name="Estelle M."/>
            <person name="Feng L."/>
            <person name="Finet C."/>
            <person name="Floyd S.K."/>
            <person name="Frommer W.B."/>
            <person name="Fujita T."/>
            <person name="Gramzow L."/>
            <person name="Gutensohn M."/>
            <person name="Harholt J."/>
            <person name="Hattori M."/>
            <person name="Heyl A."/>
            <person name="Hirai T."/>
            <person name="Hiwatashi Y."/>
            <person name="Ishikawa M."/>
            <person name="Iwata M."/>
            <person name="Karol K.G."/>
            <person name="Koehler B."/>
            <person name="Kolukisaoglu U."/>
            <person name="Kubo M."/>
            <person name="Kurata T."/>
            <person name="Lalonde S."/>
            <person name="Li K."/>
            <person name="Li Y."/>
            <person name="Litt A."/>
            <person name="Lyons E."/>
            <person name="Manning G."/>
            <person name="Maruyama T."/>
            <person name="Michael T.P."/>
            <person name="Mikami K."/>
            <person name="Miyazaki S."/>
            <person name="Morinaga S."/>
            <person name="Murata T."/>
            <person name="Mueller-Roeber B."/>
            <person name="Nelson D.R."/>
            <person name="Obara M."/>
            <person name="Oguri Y."/>
            <person name="Olmstead R.G."/>
            <person name="Onodera N."/>
            <person name="Petersen B.L."/>
            <person name="Pils B."/>
            <person name="Prigge M."/>
            <person name="Rensing S.A."/>
            <person name="Riano-Pachon D.M."/>
            <person name="Roberts A.W."/>
            <person name="Sato Y."/>
            <person name="Scheller H.V."/>
            <person name="Schulz B."/>
            <person name="Schulz C."/>
            <person name="Shakirov E.V."/>
            <person name="Shibagaki N."/>
            <person name="Shinohara N."/>
            <person name="Shippen D.E."/>
            <person name="Soerensen I."/>
            <person name="Sotooka R."/>
            <person name="Sugimoto N."/>
            <person name="Sugita M."/>
            <person name="Sumikawa N."/>
            <person name="Tanurdzic M."/>
            <person name="Theissen G."/>
            <person name="Ulvskov P."/>
            <person name="Wakazuki S."/>
            <person name="Weng J.K."/>
            <person name="Willats W.W."/>
            <person name="Wipf D."/>
            <person name="Wolf P.G."/>
            <person name="Yang L."/>
            <person name="Zimmer A.D."/>
            <person name="Zhu Q."/>
            <person name="Mitros T."/>
            <person name="Hellsten U."/>
            <person name="Loque D."/>
            <person name="Otillar R."/>
            <person name="Salamov A."/>
            <person name="Schmutz J."/>
            <person name="Shapiro H."/>
            <person name="Lindquist E."/>
            <person name="Lucas S."/>
            <person name="Rokhsar D."/>
            <person name="Grigoriev I.V."/>
        </authorList>
    </citation>
    <scope>NUCLEOTIDE SEQUENCE [LARGE SCALE GENOMIC DNA]</scope>
</reference>
<dbReference type="AlphaFoldDB" id="D8RLH5"/>
<dbReference type="KEGG" id="smo:SELMODRAFT_412436"/>
<dbReference type="EMBL" id="GL377583">
    <property type="protein sequence ID" value="EFJ26917.1"/>
    <property type="molecule type" value="Genomic_DNA"/>
</dbReference>
<dbReference type="Gramene" id="EFJ26917">
    <property type="protein sequence ID" value="EFJ26917"/>
    <property type="gene ID" value="SELMODRAFT_412436"/>
</dbReference>
<dbReference type="Proteomes" id="UP000001514">
    <property type="component" value="Unassembled WGS sequence"/>
</dbReference>
<organism evidence="2">
    <name type="scientific">Selaginella moellendorffii</name>
    <name type="common">Spikemoss</name>
    <dbReference type="NCBI Taxonomy" id="88036"/>
    <lineage>
        <taxon>Eukaryota</taxon>
        <taxon>Viridiplantae</taxon>
        <taxon>Streptophyta</taxon>
        <taxon>Embryophyta</taxon>
        <taxon>Tracheophyta</taxon>
        <taxon>Lycopodiopsida</taxon>
        <taxon>Selaginellales</taxon>
        <taxon>Selaginellaceae</taxon>
        <taxon>Selaginella</taxon>
    </lineage>
</organism>
<protein>
    <submittedName>
        <fullName evidence="1">Uncharacterized protein</fullName>
    </submittedName>
</protein>
<sequence>MEEEIRAAEAQTDLRENETQTAAFDLIQPPSWMFVNIEPWVFEERYGMRRRPHREQAADGDRELFARDKEIVPVRMNPMVFPNRVEKEWHIPSLEELTEQRDFMEPFKNLLLKELAELEPRLKIKVNVEEWLQGDFIAMTDAYARRATRSTKGRSIARAVPRQRHYSVQVGKHRRVLTPRCDPTLVVKLERLTAIVLFQRCLRGRAAQISVLETRERCIGLYEQLNQLERYEEVKEPESTRKDKLWGAKCVVSVNLSNWLDAIVIPEFKFKTE</sequence>
<evidence type="ECO:0000313" key="2">
    <source>
        <dbReference type="Proteomes" id="UP000001514"/>
    </source>
</evidence>
<accession>D8RLH5</accession>
<name>D8RLH5_SELML</name>
<proteinExistence type="predicted"/>
<gene>
    <name evidence="1" type="ORF">SELMODRAFT_412436</name>
</gene>
<dbReference type="HOGENOM" id="CLU_1020832_0_0_1"/>